<reference evidence="2" key="1">
    <citation type="submission" date="2023-10" db="EMBL/GenBank/DDBJ databases">
        <authorList>
            <person name="Chen Y."/>
            <person name="Shah S."/>
            <person name="Dougan E. K."/>
            <person name="Thang M."/>
            <person name="Chan C."/>
        </authorList>
    </citation>
    <scope>NUCLEOTIDE SEQUENCE [LARGE SCALE GENOMIC DNA]</scope>
</reference>
<feature type="region of interest" description="Disordered" evidence="1">
    <location>
        <begin position="113"/>
        <end position="132"/>
    </location>
</feature>
<evidence type="ECO:0000256" key="1">
    <source>
        <dbReference type="SAM" id="MobiDB-lite"/>
    </source>
</evidence>
<gene>
    <name evidence="2" type="ORF">PCOR1329_LOCUS51631</name>
</gene>
<evidence type="ECO:0000313" key="2">
    <source>
        <dbReference type="EMBL" id="CAK0863510.1"/>
    </source>
</evidence>
<accession>A0ABN9UU84</accession>
<dbReference type="Gene3D" id="3.10.450.50">
    <property type="match status" value="1"/>
</dbReference>
<protein>
    <submittedName>
        <fullName evidence="2">Uncharacterized protein</fullName>
    </submittedName>
</protein>
<evidence type="ECO:0000313" key="3">
    <source>
        <dbReference type="Proteomes" id="UP001189429"/>
    </source>
</evidence>
<dbReference type="EMBL" id="CAUYUJ010016269">
    <property type="protein sequence ID" value="CAK0863510.1"/>
    <property type="molecule type" value="Genomic_DNA"/>
</dbReference>
<name>A0ABN9UU84_9DINO</name>
<keyword evidence="3" id="KW-1185">Reference proteome</keyword>
<proteinExistence type="predicted"/>
<organism evidence="2 3">
    <name type="scientific">Prorocentrum cordatum</name>
    <dbReference type="NCBI Taxonomy" id="2364126"/>
    <lineage>
        <taxon>Eukaryota</taxon>
        <taxon>Sar</taxon>
        <taxon>Alveolata</taxon>
        <taxon>Dinophyceae</taxon>
        <taxon>Prorocentrales</taxon>
        <taxon>Prorocentraceae</taxon>
        <taxon>Prorocentrum</taxon>
    </lineage>
</organism>
<sequence>MDALPTRTAGPQLTGHIHCGTSYLQSSGPSSEPAAHERAASMQFDFSALLLDPQRLIAAHLDLITLGRLAACNVGLGSVTAAPALWARHLDSLGVRVCPSMGLGCSATLPWRSGPPTGSASGGARAGSGSAEPGRAALLPGARVRLHGLVRAELNGEAGIVSAPPARTGRIPVRLDGGGCSASGAGAPGRQLLVRPENLEALGPASVGAAAPGDPRRLLQGALQALRANEEFYAAFRAGDARRMRALWLDESSLGGSAAVDLLGAASPQDGRTVSGSLKASMAHVAPSFSLDLAAHGP</sequence>
<comment type="caution">
    <text evidence="2">The sequence shown here is derived from an EMBL/GenBank/DDBJ whole genome shotgun (WGS) entry which is preliminary data.</text>
</comment>
<dbReference type="Proteomes" id="UP001189429">
    <property type="component" value="Unassembled WGS sequence"/>
</dbReference>